<dbReference type="GO" id="GO:0016323">
    <property type="term" value="C:basolateral plasma membrane"/>
    <property type="evidence" value="ECO:0007669"/>
    <property type="project" value="TreeGrafter"/>
</dbReference>
<evidence type="ECO:0000313" key="6">
    <source>
        <dbReference type="Proteomes" id="UP001333110"/>
    </source>
</evidence>
<evidence type="ECO:0000256" key="2">
    <source>
        <dbReference type="ARBA" id="ARBA00023157"/>
    </source>
</evidence>
<evidence type="ECO:0000256" key="3">
    <source>
        <dbReference type="SAM" id="MobiDB-lite"/>
    </source>
</evidence>
<feature type="transmembrane region" description="Helical" evidence="4">
    <location>
        <begin position="103"/>
        <end position="124"/>
    </location>
</feature>
<dbReference type="SUPFAM" id="SSF103473">
    <property type="entry name" value="MFS general substrate transporter"/>
    <property type="match status" value="1"/>
</dbReference>
<dbReference type="GO" id="GO:0043252">
    <property type="term" value="P:sodium-independent organic anion transport"/>
    <property type="evidence" value="ECO:0007669"/>
    <property type="project" value="TreeGrafter"/>
</dbReference>
<name>A0AAN7NQE8_MYCAM</name>
<evidence type="ECO:0000256" key="1">
    <source>
        <dbReference type="ARBA" id="ARBA00004141"/>
    </source>
</evidence>
<feature type="region of interest" description="Disordered" evidence="3">
    <location>
        <begin position="778"/>
        <end position="800"/>
    </location>
</feature>
<organism evidence="5 6">
    <name type="scientific">Mycteria americana</name>
    <name type="common">Wood stork</name>
    <dbReference type="NCBI Taxonomy" id="33587"/>
    <lineage>
        <taxon>Eukaryota</taxon>
        <taxon>Metazoa</taxon>
        <taxon>Chordata</taxon>
        <taxon>Craniata</taxon>
        <taxon>Vertebrata</taxon>
        <taxon>Euteleostomi</taxon>
        <taxon>Archelosauria</taxon>
        <taxon>Archosauria</taxon>
        <taxon>Dinosauria</taxon>
        <taxon>Saurischia</taxon>
        <taxon>Theropoda</taxon>
        <taxon>Coelurosauria</taxon>
        <taxon>Aves</taxon>
        <taxon>Neognathae</taxon>
        <taxon>Neoaves</taxon>
        <taxon>Aequornithes</taxon>
        <taxon>Ciconiiformes</taxon>
        <taxon>Ciconiidae</taxon>
        <taxon>Mycteria</taxon>
    </lineage>
</organism>
<keyword evidence="4" id="KW-1133">Transmembrane helix</keyword>
<feature type="transmembrane region" description="Helical" evidence="4">
    <location>
        <begin position="75"/>
        <end position="96"/>
    </location>
</feature>
<dbReference type="AlphaFoldDB" id="A0AAN7NQE8"/>
<dbReference type="PANTHER" id="PTHR11388">
    <property type="entry name" value="ORGANIC ANION TRANSPORTER"/>
    <property type="match status" value="1"/>
</dbReference>
<keyword evidence="6" id="KW-1185">Reference proteome</keyword>
<dbReference type="InterPro" id="IPR004156">
    <property type="entry name" value="OATP"/>
</dbReference>
<comment type="subcellular location">
    <subcellularLocation>
        <location evidence="1">Membrane</location>
        <topology evidence="1">Multi-pass membrane protein</topology>
    </subcellularLocation>
</comment>
<evidence type="ECO:0000256" key="4">
    <source>
        <dbReference type="SAM" id="Phobius"/>
    </source>
</evidence>
<keyword evidence="4" id="KW-0812">Transmembrane</keyword>
<protein>
    <submittedName>
        <fullName evidence="5">Uncharacterized protein</fullName>
    </submittedName>
</protein>
<dbReference type="Gene3D" id="1.20.1250.20">
    <property type="entry name" value="MFS general substrate transporter like domains"/>
    <property type="match status" value="1"/>
</dbReference>
<reference evidence="5 6" key="1">
    <citation type="journal article" date="2023" name="J. Hered.">
        <title>Chromosome-level genome of the wood stork (Mycteria americana) provides insight into avian chromosome evolution.</title>
        <authorList>
            <person name="Flamio R. Jr."/>
            <person name="Ramstad K.M."/>
        </authorList>
    </citation>
    <scope>NUCLEOTIDE SEQUENCE [LARGE SCALE GENOMIC DNA]</scope>
    <source>
        <strain evidence="5">JAX WOST 10</strain>
    </source>
</reference>
<comment type="caution">
    <text evidence="5">The sequence shown here is derived from an EMBL/GenBank/DDBJ whole genome shotgun (WGS) entry which is preliminary data.</text>
</comment>
<dbReference type="Proteomes" id="UP001333110">
    <property type="component" value="Unassembled WGS sequence"/>
</dbReference>
<dbReference type="GO" id="GO:0015347">
    <property type="term" value="F:sodium-independent organic anion transmembrane transporter activity"/>
    <property type="evidence" value="ECO:0007669"/>
    <property type="project" value="TreeGrafter"/>
</dbReference>
<evidence type="ECO:0000313" key="5">
    <source>
        <dbReference type="EMBL" id="KAK4829677.1"/>
    </source>
</evidence>
<dbReference type="Pfam" id="PF03137">
    <property type="entry name" value="OATP"/>
    <property type="match status" value="1"/>
</dbReference>
<dbReference type="InterPro" id="IPR036259">
    <property type="entry name" value="MFS_trans_sf"/>
</dbReference>
<feature type="transmembrane region" description="Helical" evidence="4">
    <location>
        <begin position="209"/>
        <end position="233"/>
    </location>
</feature>
<sequence length="800" mass="88555">MAACLGLDGRWKAVQPSTSAAGSQGQDQQKLAVSQFFVFCHGLLQLSQLLVSGYLKSSISTIERRYGLSSQTSGLLASFNEVGNTLLIVFISYFGSRVHRPRFIGCGAILVSLAGFLMSLPHFITGPYEYDQSVASTFSNTTDLCQPGVPGSQGNLSDAGCTPHAARENHEVLLVMFIAQALLGIGGVPIQPFGISYIDDFASERNSPLYLGILFSVTVIGPGVAFMLGSAMLRFYVDIDKVTGATAAGAFCCQPAPGKSEDVEDEQNPERNMKEKDGEEKKERKNGERVTSKLIAAAIHPPQWVNLDEVQLTNKDPRRVLKVFNVGDSTNSWGQSCLFNIVINDPDEGIECTLSQFADDTKLCGSVDLLEGRQALQRDLDRLDPWAKVNCMRFNKAKCKVLHLGHSNPMQRYRLGEEWLESCLAEKDLGVLVDSRVNMSQQCAQAAKKANGILACIRNSVASRSRAVIVPLYWALVRPHLECCVQCWAPHSKRDIEGLERVQRRATELGKGLGHKADGERLRDLGLFSLEKRRLRGDLIALYNCLKGGCREVTSDRTRGNGLKLHQGRFRVDIRKFYFTERVIKHWNRLPREVVESPSLEVFKGRLDEVLRDMIVGAGTWGKRGTSSWTCSSVLEDMYVAEQRAKKSPPISQGKTHLSGQYLELWRGELASLGPQRADLFYPKKHLVHSGRRGLQAWRNLERDVFVSWLHVSISNAWASPFLLEVALLGKVQATPVPPVPKQKVCDEEKLLQGNGGFPQVEDRLGMLFLTQSVEELRPPSSKACLPPPSPYKARSDGDG</sequence>
<keyword evidence="2" id="KW-1015">Disulfide bond</keyword>
<gene>
    <name evidence="5" type="ORF">QYF61_005970</name>
</gene>
<keyword evidence="4" id="KW-0472">Membrane</keyword>
<feature type="transmembrane region" description="Helical" evidence="4">
    <location>
        <begin position="172"/>
        <end position="197"/>
    </location>
</feature>
<dbReference type="EMBL" id="JAUNZN010000001">
    <property type="protein sequence ID" value="KAK4829677.1"/>
    <property type="molecule type" value="Genomic_DNA"/>
</dbReference>
<dbReference type="PANTHER" id="PTHR11388:SF87">
    <property type="entry name" value="SOLUTE CARRIER ORGANIC ANION TRANSPORTER FAMILY MEMBER 2B1"/>
    <property type="match status" value="1"/>
</dbReference>
<feature type="region of interest" description="Disordered" evidence="3">
    <location>
        <begin position="256"/>
        <end position="289"/>
    </location>
</feature>
<dbReference type="GO" id="GO:0016324">
    <property type="term" value="C:apical plasma membrane"/>
    <property type="evidence" value="ECO:0007669"/>
    <property type="project" value="TreeGrafter"/>
</dbReference>
<accession>A0AAN7NQE8</accession>
<proteinExistence type="predicted"/>
<feature type="compositionally biased region" description="Basic and acidic residues" evidence="3">
    <location>
        <begin position="268"/>
        <end position="289"/>
    </location>
</feature>
<dbReference type="GO" id="GO:0015125">
    <property type="term" value="F:bile acid transmembrane transporter activity"/>
    <property type="evidence" value="ECO:0007669"/>
    <property type="project" value="TreeGrafter"/>
</dbReference>